<dbReference type="SMART" id="SM00904">
    <property type="entry name" value="Flavokinase"/>
    <property type="match status" value="1"/>
</dbReference>
<dbReference type="AlphaFoldDB" id="A0A2J0N3I5"/>
<comment type="caution">
    <text evidence="9">The sequence shown here is derived from an EMBL/GenBank/DDBJ whole genome shotgun (WGS) entry which is preliminary data.</text>
</comment>
<evidence type="ECO:0000256" key="7">
    <source>
        <dbReference type="ARBA" id="ARBA00047880"/>
    </source>
</evidence>
<comment type="catalytic activity">
    <reaction evidence="7">
        <text>riboflavin + ATP = FMN + ADP + H(+)</text>
        <dbReference type="Rhea" id="RHEA:14357"/>
        <dbReference type="ChEBI" id="CHEBI:15378"/>
        <dbReference type="ChEBI" id="CHEBI:30616"/>
        <dbReference type="ChEBI" id="CHEBI:57986"/>
        <dbReference type="ChEBI" id="CHEBI:58210"/>
        <dbReference type="ChEBI" id="CHEBI:456216"/>
        <dbReference type="EC" id="2.7.1.26"/>
    </reaction>
</comment>
<dbReference type="PANTHER" id="PTHR22749:SF6">
    <property type="entry name" value="RIBOFLAVIN KINASE"/>
    <property type="match status" value="1"/>
</dbReference>
<dbReference type="GO" id="GO:0009231">
    <property type="term" value="P:riboflavin biosynthetic process"/>
    <property type="evidence" value="ECO:0007669"/>
    <property type="project" value="InterPro"/>
</dbReference>
<dbReference type="InterPro" id="IPR023468">
    <property type="entry name" value="Riboflavin_kinase"/>
</dbReference>
<keyword evidence="4" id="KW-0808">Transferase</keyword>
<dbReference type="PANTHER" id="PTHR22749">
    <property type="entry name" value="RIBOFLAVIN KINASE/FMN ADENYLYLTRANSFERASE"/>
    <property type="match status" value="1"/>
</dbReference>
<proteinExistence type="predicted"/>
<keyword evidence="2" id="KW-0285">Flavoprotein</keyword>
<accession>A0A2J0N3I5</accession>
<gene>
    <name evidence="9" type="ORF">CO033_01625</name>
</gene>
<evidence type="ECO:0000313" key="10">
    <source>
        <dbReference type="Proteomes" id="UP000231300"/>
    </source>
</evidence>
<evidence type="ECO:0000256" key="5">
    <source>
        <dbReference type="ARBA" id="ARBA00022741"/>
    </source>
</evidence>
<dbReference type="Pfam" id="PF01687">
    <property type="entry name" value="Flavokinase"/>
    <property type="match status" value="1"/>
</dbReference>
<evidence type="ECO:0000256" key="1">
    <source>
        <dbReference type="ARBA" id="ARBA00012105"/>
    </source>
</evidence>
<dbReference type="GO" id="GO:0008531">
    <property type="term" value="F:riboflavin kinase activity"/>
    <property type="evidence" value="ECO:0007669"/>
    <property type="project" value="UniProtKB-EC"/>
</dbReference>
<evidence type="ECO:0000256" key="6">
    <source>
        <dbReference type="ARBA" id="ARBA00022840"/>
    </source>
</evidence>
<dbReference type="Gene3D" id="2.40.30.30">
    <property type="entry name" value="Riboflavin kinase-like"/>
    <property type="match status" value="1"/>
</dbReference>
<dbReference type="EMBL" id="PFRK01000026">
    <property type="protein sequence ID" value="PJC49430.1"/>
    <property type="molecule type" value="Genomic_DNA"/>
</dbReference>
<dbReference type="GO" id="GO:0005524">
    <property type="term" value="F:ATP binding"/>
    <property type="evidence" value="ECO:0007669"/>
    <property type="project" value="UniProtKB-KW"/>
</dbReference>
<dbReference type="GO" id="GO:0009398">
    <property type="term" value="P:FMN biosynthetic process"/>
    <property type="evidence" value="ECO:0007669"/>
    <property type="project" value="TreeGrafter"/>
</dbReference>
<evidence type="ECO:0000256" key="4">
    <source>
        <dbReference type="ARBA" id="ARBA00022679"/>
    </source>
</evidence>
<keyword evidence="5" id="KW-0547">Nucleotide-binding</keyword>
<feature type="non-terminal residue" evidence="9">
    <location>
        <position position="1"/>
    </location>
</feature>
<dbReference type="InterPro" id="IPR015865">
    <property type="entry name" value="Riboflavin_kinase_bac/euk"/>
</dbReference>
<dbReference type="EC" id="2.7.1.26" evidence="1"/>
<keyword evidence="6" id="KW-0067">ATP-binding</keyword>
<protein>
    <recommendedName>
        <fullName evidence="1">riboflavin kinase</fullName>
        <ecNumber evidence="1">2.7.1.26</ecNumber>
    </recommendedName>
</protein>
<dbReference type="SUPFAM" id="SSF82114">
    <property type="entry name" value="Riboflavin kinase-like"/>
    <property type="match status" value="1"/>
</dbReference>
<name>A0A2J0N3I5_9BACT</name>
<sequence length="111" mass="12444">GIVLPGANNGEKVGARTANLDVALAKDLAKGLYSCKVSLEGIFYRGLIYYGFNSLTNKDCLEIHILEFNDDLYGKNITATTERYLRFPKKFKSVEKLSEQIKKDLSQSFSE</sequence>
<keyword evidence="3" id="KW-0288">FMN</keyword>
<evidence type="ECO:0000259" key="8">
    <source>
        <dbReference type="SMART" id="SM00904"/>
    </source>
</evidence>
<evidence type="ECO:0000313" key="9">
    <source>
        <dbReference type="EMBL" id="PJC49430.1"/>
    </source>
</evidence>
<evidence type="ECO:0000256" key="2">
    <source>
        <dbReference type="ARBA" id="ARBA00022630"/>
    </source>
</evidence>
<organism evidence="9 10">
    <name type="scientific">Candidatus Nomurabacteria bacterium CG_4_9_14_0_2_um_filter_32_10</name>
    <dbReference type="NCBI Taxonomy" id="1974729"/>
    <lineage>
        <taxon>Bacteria</taxon>
        <taxon>Candidatus Nomuraibacteriota</taxon>
    </lineage>
</organism>
<dbReference type="Proteomes" id="UP000231300">
    <property type="component" value="Unassembled WGS sequence"/>
</dbReference>
<feature type="domain" description="Riboflavin kinase" evidence="8">
    <location>
        <begin position="1"/>
        <end position="110"/>
    </location>
</feature>
<dbReference type="InterPro" id="IPR023465">
    <property type="entry name" value="Riboflavin_kinase_dom_sf"/>
</dbReference>
<evidence type="ECO:0000256" key="3">
    <source>
        <dbReference type="ARBA" id="ARBA00022643"/>
    </source>
</evidence>
<reference evidence="10" key="1">
    <citation type="submission" date="2017-09" db="EMBL/GenBank/DDBJ databases">
        <title>Depth-based differentiation of microbial function through sediment-hosted aquifers and enrichment of novel symbionts in the deep terrestrial subsurface.</title>
        <authorList>
            <person name="Probst A.J."/>
            <person name="Ladd B."/>
            <person name="Jarett J.K."/>
            <person name="Geller-Mcgrath D.E."/>
            <person name="Sieber C.M.K."/>
            <person name="Emerson J.B."/>
            <person name="Anantharaman K."/>
            <person name="Thomas B.C."/>
            <person name="Malmstrom R."/>
            <person name="Stieglmeier M."/>
            <person name="Klingl A."/>
            <person name="Woyke T."/>
            <person name="Ryan C.M."/>
            <person name="Banfield J.F."/>
        </authorList>
    </citation>
    <scope>NUCLEOTIDE SEQUENCE [LARGE SCALE GENOMIC DNA]</scope>
</reference>